<comment type="caution">
    <text evidence="1">The sequence shown here is derived from an EMBL/GenBank/DDBJ whole genome shotgun (WGS) entry which is preliminary data.</text>
</comment>
<gene>
    <name evidence="1" type="ORF">PR048_013272</name>
</gene>
<evidence type="ECO:0000313" key="2">
    <source>
        <dbReference type="Proteomes" id="UP001159363"/>
    </source>
</evidence>
<organism evidence="1 2">
    <name type="scientific">Dryococelus australis</name>
    <dbReference type="NCBI Taxonomy" id="614101"/>
    <lineage>
        <taxon>Eukaryota</taxon>
        <taxon>Metazoa</taxon>
        <taxon>Ecdysozoa</taxon>
        <taxon>Arthropoda</taxon>
        <taxon>Hexapoda</taxon>
        <taxon>Insecta</taxon>
        <taxon>Pterygota</taxon>
        <taxon>Neoptera</taxon>
        <taxon>Polyneoptera</taxon>
        <taxon>Phasmatodea</taxon>
        <taxon>Verophasmatodea</taxon>
        <taxon>Anareolatae</taxon>
        <taxon>Phasmatidae</taxon>
        <taxon>Eurycanthinae</taxon>
        <taxon>Dryococelus</taxon>
    </lineage>
</organism>
<sequence length="298" mass="34296">MENVQQFSSCEQEDLCNKNFNVGFGSPATDACSMCIKLREQLKRATVTTNKTTVTTNKTTVTTNKTNIMTELRLHKLKAKTFYGMVRKLDNKVIMCSYNSQKNLILPKVPDQASYYSRQLYYYNFTICKAAKGSNKIASAIYDLLCHTMYSEDQEEVRLVSDDCGGRNKNTLVVAMLSYWLTHDAPKLITRIQSVIRISTQLVCLDVSRMFRLKGTIIRPEDYVKYSKNIELLLNMGKIRLYLTRNQARTKYLNSQHIGIFSSIKLKEFLLRDKKMAMLLLEAKNITEPIFSCIKVYA</sequence>
<dbReference type="Proteomes" id="UP001159363">
    <property type="component" value="Chromosome X"/>
</dbReference>
<accession>A0ABQ9HRN8</accession>
<keyword evidence="2" id="KW-1185">Reference proteome</keyword>
<dbReference type="EMBL" id="JARBHB010000004">
    <property type="protein sequence ID" value="KAJ8887057.1"/>
    <property type="molecule type" value="Genomic_DNA"/>
</dbReference>
<proteinExistence type="predicted"/>
<reference evidence="1 2" key="1">
    <citation type="submission" date="2023-02" db="EMBL/GenBank/DDBJ databases">
        <title>LHISI_Scaffold_Assembly.</title>
        <authorList>
            <person name="Stuart O.P."/>
            <person name="Cleave R."/>
            <person name="Magrath M.J.L."/>
            <person name="Mikheyev A.S."/>
        </authorList>
    </citation>
    <scope>NUCLEOTIDE SEQUENCE [LARGE SCALE GENOMIC DNA]</scope>
    <source>
        <strain evidence="1">Daus_M_001</strain>
        <tissue evidence="1">Leg muscle</tissue>
    </source>
</reference>
<evidence type="ECO:0000313" key="1">
    <source>
        <dbReference type="EMBL" id="KAJ8887057.1"/>
    </source>
</evidence>
<protein>
    <submittedName>
        <fullName evidence="1">Uncharacterized protein</fullName>
    </submittedName>
</protein>
<name>A0ABQ9HRN8_9NEOP</name>